<evidence type="ECO:0000313" key="3">
    <source>
        <dbReference type="Proteomes" id="UP001176941"/>
    </source>
</evidence>
<evidence type="ECO:0000313" key="2">
    <source>
        <dbReference type="EMBL" id="CAI9156991.1"/>
    </source>
</evidence>
<sequence length="120" mass="12807">MAPSSPPAYPAASHAKDNSNSPGLSQRPSAIDGEVGSPPSPWTSLFYIQVGFLPPFRFLLAHYPLKEAPVFQKLREGGQSPLKIPKMFTALGAELQGSGPTSHNQRVRQALLTATPPQAC</sequence>
<feature type="compositionally biased region" description="Polar residues" evidence="1">
    <location>
        <begin position="18"/>
        <end position="28"/>
    </location>
</feature>
<keyword evidence="3" id="KW-1185">Reference proteome</keyword>
<gene>
    <name evidence="2" type="ORF">MRATA1EN1_LOCUS5953</name>
</gene>
<name>A0ABN8YAW1_RANTA</name>
<protein>
    <submittedName>
        <fullName evidence="2">Uncharacterized protein</fullName>
    </submittedName>
</protein>
<proteinExistence type="predicted"/>
<reference evidence="2" key="1">
    <citation type="submission" date="2023-04" db="EMBL/GenBank/DDBJ databases">
        <authorList>
            <consortium name="ELIXIR-Norway"/>
        </authorList>
    </citation>
    <scope>NUCLEOTIDE SEQUENCE [LARGE SCALE GENOMIC DNA]</scope>
</reference>
<feature type="region of interest" description="Disordered" evidence="1">
    <location>
        <begin position="1"/>
        <end position="37"/>
    </location>
</feature>
<accession>A0ABN8YAW1</accession>
<dbReference type="EMBL" id="OX459951">
    <property type="protein sequence ID" value="CAI9156991.1"/>
    <property type="molecule type" value="Genomic_DNA"/>
</dbReference>
<dbReference type="Proteomes" id="UP001176941">
    <property type="component" value="Chromosome 15"/>
</dbReference>
<evidence type="ECO:0000256" key="1">
    <source>
        <dbReference type="SAM" id="MobiDB-lite"/>
    </source>
</evidence>
<organism evidence="2 3">
    <name type="scientific">Rangifer tarandus platyrhynchus</name>
    <name type="common">Svalbard reindeer</name>
    <dbReference type="NCBI Taxonomy" id="3082113"/>
    <lineage>
        <taxon>Eukaryota</taxon>
        <taxon>Metazoa</taxon>
        <taxon>Chordata</taxon>
        <taxon>Craniata</taxon>
        <taxon>Vertebrata</taxon>
        <taxon>Euteleostomi</taxon>
        <taxon>Mammalia</taxon>
        <taxon>Eutheria</taxon>
        <taxon>Laurasiatheria</taxon>
        <taxon>Artiodactyla</taxon>
        <taxon>Ruminantia</taxon>
        <taxon>Pecora</taxon>
        <taxon>Cervidae</taxon>
        <taxon>Odocoileinae</taxon>
        <taxon>Rangifer</taxon>
    </lineage>
</organism>